<dbReference type="PANTHER" id="PTHR24173">
    <property type="entry name" value="ANKYRIN REPEAT CONTAINING"/>
    <property type="match status" value="1"/>
</dbReference>
<evidence type="ECO:0000313" key="5">
    <source>
        <dbReference type="EMBL" id="CAE8631336.1"/>
    </source>
</evidence>
<dbReference type="SMART" id="SM00248">
    <property type="entry name" value="ANK"/>
    <property type="match status" value="4"/>
</dbReference>
<keyword evidence="6" id="KW-1185">Reference proteome</keyword>
<dbReference type="AlphaFoldDB" id="A0A813H131"/>
<evidence type="ECO:0000256" key="2">
    <source>
        <dbReference type="ARBA" id="ARBA00023043"/>
    </source>
</evidence>
<feature type="transmembrane region" description="Helical" evidence="4">
    <location>
        <begin position="658"/>
        <end position="681"/>
    </location>
</feature>
<dbReference type="SUPFAM" id="SSF48403">
    <property type="entry name" value="Ankyrin repeat"/>
    <property type="match status" value="1"/>
</dbReference>
<protein>
    <submittedName>
        <fullName evidence="5">Uncharacterized protein</fullName>
    </submittedName>
</protein>
<dbReference type="Gene3D" id="1.25.40.20">
    <property type="entry name" value="Ankyrin repeat-containing domain"/>
    <property type="match status" value="1"/>
</dbReference>
<comment type="caution">
    <text evidence="5">The sequence shown here is derived from an EMBL/GenBank/DDBJ whole genome shotgun (WGS) entry which is preliminary data.</text>
</comment>
<keyword evidence="4" id="KW-0812">Transmembrane</keyword>
<evidence type="ECO:0000256" key="1">
    <source>
        <dbReference type="ARBA" id="ARBA00022737"/>
    </source>
</evidence>
<dbReference type="InterPro" id="IPR002110">
    <property type="entry name" value="Ankyrin_rpt"/>
</dbReference>
<dbReference type="Proteomes" id="UP000654075">
    <property type="component" value="Unassembled WGS sequence"/>
</dbReference>
<proteinExistence type="predicted"/>
<accession>A0A813H131</accession>
<keyword evidence="4" id="KW-1133">Transmembrane helix</keyword>
<dbReference type="OrthoDB" id="10057496at2759"/>
<feature type="transmembrane region" description="Helical" evidence="4">
    <location>
        <begin position="445"/>
        <end position="465"/>
    </location>
</feature>
<evidence type="ECO:0000256" key="3">
    <source>
        <dbReference type="SAM" id="MobiDB-lite"/>
    </source>
</evidence>
<reference evidence="5" key="1">
    <citation type="submission" date="2021-02" db="EMBL/GenBank/DDBJ databases">
        <authorList>
            <person name="Dougan E. K."/>
            <person name="Rhodes N."/>
            <person name="Thang M."/>
            <person name="Chan C."/>
        </authorList>
    </citation>
    <scope>NUCLEOTIDE SEQUENCE</scope>
</reference>
<dbReference type="InterPro" id="IPR036770">
    <property type="entry name" value="Ankyrin_rpt-contain_sf"/>
</dbReference>
<keyword evidence="4" id="KW-0472">Membrane</keyword>
<feature type="region of interest" description="Disordered" evidence="3">
    <location>
        <begin position="712"/>
        <end position="740"/>
    </location>
</feature>
<keyword evidence="1" id="KW-0677">Repeat</keyword>
<dbReference type="Pfam" id="PF12796">
    <property type="entry name" value="Ank_2"/>
    <property type="match status" value="1"/>
</dbReference>
<evidence type="ECO:0000256" key="4">
    <source>
        <dbReference type="SAM" id="Phobius"/>
    </source>
</evidence>
<gene>
    <name evidence="5" type="ORF">PGLA1383_LOCUS47448</name>
</gene>
<name>A0A813H131_POLGL</name>
<feature type="transmembrane region" description="Helical" evidence="4">
    <location>
        <begin position="497"/>
        <end position="518"/>
    </location>
</feature>
<evidence type="ECO:0000313" key="6">
    <source>
        <dbReference type="Proteomes" id="UP000654075"/>
    </source>
</evidence>
<sequence length="740" mass="81607">MGGDTRTVEALLRSNATLASDKDAVGWTPMMYAAVNNHTQIVEALLRSNPALASDKDLIGLTPMMKAAFAGRTHIVETLLDSNPALGFDKDVHGETVMSLAAKPGHNGAFEALLRSNFNLTDYRNNAGETAFAMAVEGRDGDKGVIKLPDTKRAVQWTATCFYISKLKGFADGALTVDDQDKKAILLKVIQMMLSAGLEATQTTVVPYKVRRDGTWSELKVTKPACYNATEILDSKALYPEELRIMIGHELLVDAIFRQHSTCNNLRHAGTGHSDIWVTKLIDDSFGAMLGKFMASFGNKILKHSEEGKTLLMGAAENGPQIISYSDPESPYICRSDLTAFDVILHWTHMYGAPPDQTTDDGYSAAMLAELAGNDQNTVKRLLLASFSLDPSSDNLIYRMAFSPITTGLMICVSFVSLATLAVVLRSRPSSNVAVVLHSRPSSKVINFILRAMALFICNHVMLYGQDVAWIFWKDKDHMSWQSLQHGLSILGQPWNFTLGCWFVPIAVMAVLSMCFMVHDLCQASNAIENCSGKDADEDVEPSDIYQNPECPMVDCLHRFLLAAVFMVVYVTKVLTPLETTLQSRTFWGLSLFVQMHLHWPQPCCEPKDFVSVLRWLCCADGPLNPSLWSLFLSGSYKKADAKESDPMGRPEVVTRFILSYLSNALFKVILLYTLPIYLAATTDPGDFALNAFAVTFIIDLDNEDKAKKYGHVSKRETGNSEQESTAGEPLLQVPAEPCV</sequence>
<feature type="transmembrane region" description="Helical" evidence="4">
    <location>
        <begin position="401"/>
        <end position="425"/>
    </location>
</feature>
<keyword evidence="2" id="KW-0040">ANK repeat</keyword>
<dbReference type="EMBL" id="CAJNNV010030101">
    <property type="protein sequence ID" value="CAE8631336.1"/>
    <property type="molecule type" value="Genomic_DNA"/>
</dbReference>
<organism evidence="5 6">
    <name type="scientific">Polarella glacialis</name>
    <name type="common">Dinoflagellate</name>
    <dbReference type="NCBI Taxonomy" id="89957"/>
    <lineage>
        <taxon>Eukaryota</taxon>
        <taxon>Sar</taxon>
        <taxon>Alveolata</taxon>
        <taxon>Dinophyceae</taxon>
        <taxon>Suessiales</taxon>
        <taxon>Suessiaceae</taxon>
        <taxon>Polarella</taxon>
    </lineage>
</organism>
<dbReference type="PANTHER" id="PTHR24173:SF74">
    <property type="entry name" value="ANKYRIN REPEAT DOMAIN-CONTAINING PROTEIN 16"/>
    <property type="match status" value="1"/>
</dbReference>